<dbReference type="EMBL" id="JBBPBM010000869">
    <property type="protein sequence ID" value="KAK8490186.1"/>
    <property type="molecule type" value="Genomic_DNA"/>
</dbReference>
<evidence type="ECO:0000313" key="2">
    <source>
        <dbReference type="Proteomes" id="UP001472677"/>
    </source>
</evidence>
<dbReference type="Proteomes" id="UP001472677">
    <property type="component" value="Unassembled WGS sequence"/>
</dbReference>
<protein>
    <submittedName>
        <fullName evidence="1">Uncharacterized protein</fullName>
    </submittedName>
</protein>
<name>A0ABR2AAY3_9ROSI</name>
<evidence type="ECO:0000313" key="1">
    <source>
        <dbReference type="EMBL" id="KAK8490186.1"/>
    </source>
</evidence>
<organism evidence="1 2">
    <name type="scientific">Hibiscus sabdariffa</name>
    <name type="common">roselle</name>
    <dbReference type="NCBI Taxonomy" id="183260"/>
    <lineage>
        <taxon>Eukaryota</taxon>
        <taxon>Viridiplantae</taxon>
        <taxon>Streptophyta</taxon>
        <taxon>Embryophyta</taxon>
        <taxon>Tracheophyta</taxon>
        <taxon>Spermatophyta</taxon>
        <taxon>Magnoliopsida</taxon>
        <taxon>eudicotyledons</taxon>
        <taxon>Gunneridae</taxon>
        <taxon>Pentapetalae</taxon>
        <taxon>rosids</taxon>
        <taxon>malvids</taxon>
        <taxon>Malvales</taxon>
        <taxon>Malvaceae</taxon>
        <taxon>Malvoideae</taxon>
        <taxon>Hibiscus</taxon>
    </lineage>
</organism>
<sequence length="141" mass="16103">MWQLRIQSEKKLSSIVHLSMKQVAMQMHPLCFVFSYLTVCVMGIGIEPLMAAEAGEIVCWFFWDFPGLLASDLVPGCRTFTPRINCDEIHFIVYFSTRPHMLIKISGEIVLTYLPHFTSEYMTMKSPSWSPFALTKSPGFA</sequence>
<reference evidence="1 2" key="1">
    <citation type="journal article" date="2024" name="G3 (Bethesda)">
        <title>Genome assembly of Hibiscus sabdariffa L. provides insights into metabolisms of medicinal natural products.</title>
        <authorList>
            <person name="Kim T."/>
        </authorList>
    </citation>
    <scope>NUCLEOTIDE SEQUENCE [LARGE SCALE GENOMIC DNA]</scope>
    <source>
        <strain evidence="1">TK-2024</strain>
        <tissue evidence="1">Old leaves</tissue>
    </source>
</reference>
<keyword evidence="2" id="KW-1185">Reference proteome</keyword>
<gene>
    <name evidence="1" type="ORF">V6N12_010299</name>
</gene>
<comment type="caution">
    <text evidence="1">The sequence shown here is derived from an EMBL/GenBank/DDBJ whole genome shotgun (WGS) entry which is preliminary data.</text>
</comment>
<accession>A0ABR2AAY3</accession>
<proteinExistence type="predicted"/>